<name>A0ABS4EDY2_9FIRM</name>
<dbReference type="CDD" id="cd02252">
    <property type="entry name" value="nylC_like"/>
    <property type="match status" value="1"/>
</dbReference>
<dbReference type="InterPro" id="IPR005321">
    <property type="entry name" value="Peptidase_S58_DmpA"/>
</dbReference>
<protein>
    <submittedName>
        <fullName evidence="2">L-aminopeptidase/D-esterase-like protein</fullName>
    </submittedName>
</protein>
<evidence type="ECO:0000313" key="2">
    <source>
        <dbReference type="EMBL" id="MBP1856134.1"/>
    </source>
</evidence>
<sequence length="331" mass="34717">MYNNILDVEGLKVGQVENEKGLTGCTVVLCEEGATCGVDVRGAAPGTRETDLLDPINMVQMVHAVVLSGGSSFGLEASCGVSNYLEEHDIGFDVGVTKVPIVVGAVLFDLSVGDSKCRPDKKMGYKACEVATSKELKQGNYGAGCGATVGKSRGQEFSMRGGIGSHSIKLDNGLVVSAIVAVNAFGDIYEGGNIIAGVLDDDKKTKLNSYELMKKGVSSGGFSIDNTTIGVVATNAIFTKADCKKVSQMAHDGYARAIFPIHTQHDGDTIFTMSTGKIEADVTLVGSIAVEVVEKSIVNAVKNAKSSGSLVSYRDLENECASKNTKIKILK</sequence>
<dbReference type="Pfam" id="PF03576">
    <property type="entry name" value="Peptidase_S58"/>
    <property type="match status" value="1"/>
</dbReference>
<keyword evidence="3" id="KW-1185">Reference proteome</keyword>
<dbReference type="EMBL" id="JAGGJX010000006">
    <property type="protein sequence ID" value="MBP1856134.1"/>
    <property type="molecule type" value="Genomic_DNA"/>
</dbReference>
<evidence type="ECO:0000313" key="3">
    <source>
        <dbReference type="Proteomes" id="UP000767291"/>
    </source>
</evidence>
<comment type="similarity">
    <text evidence="1">Belongs to the peptidase S58 family.</text>
</comment>
<dbReference type="InterPro" id="IPR016117">
    <property type="entry name" value="ArgJ-like_dom_sf"/>
</dbReference>
<evidence type="ECO:0000256" key="1">
    <source>
        <dbReference type="ARBA" id="ARBA00007068"/>
    </source>
</evidence>
<gene>
    <name evidence="2" type="ORF">J2Z43_002536</name>
</gene>
<dbReference type="PANTHER" id="PTHR36512:SF3">
    <property type="entry name" value="BLR5678 PROTEIN"/>
    <property type="match status" value="1"/>
</dbReference>
<dbReference type="Gene3D" id="3.60.70.12">
    <property type="entry name" value="L-amino peptidase D-ALA esterase/amidase"/>
    <property type="match status" value="1"/>
</dbReference>
<dbReference type="SUPFAM" id="SSF56266">
    <property type="entry name" value="DmpA/ArgJ-like"/>
    <property type="match status" value="1"/>
</dbReference>
<comment type="caution">
    <text evidence="2">The sequence shown here is derived from an EMBL/GenBank/DDBJ whole genome shotgun (WGS) entry which is preliminary data.</text>
</comment>
<accession>A0ABS4EDY2</accession>
<organism evidence="2 3">
    <name type="scientific">Metaclostridioides mangenotii</name>
    <dbReference type="NCBI Taxonomy" id="1540"/>
    <lineage>
        <taxon>Bacteria</taxon>
        <taxon>Bacillati</taxon>
        <taxon>Bacillota</taxon>
        <taxon>Clostridia</taxon>
        <taxon>Peptostreptococcales</taxon>
        <taxon>Peptostreptococcaceae</taxon>
        <taxon>Metaclostridioides</taxon>
    </lineage>
</organism>
<proteinExistence type="inferred from homology"/>
<dbReference type="PANTHER" id="PTHR36512">
    <property type="entry name" value="D-AMINOPEPTIDASE"/>
    <property type="match status" value="1"/>
</dbReference>
<reference evidence="2 3" key="1">
    <citation type="submission" date="2021-03" db="EMBL/GenBank/DDBJ databases">
        <title>Genomic Encyclopedia of Type Strains, Phase IV (KMG-IV): sequencing the most valuable type-strain genomes for metagenomic binning, comparative biology and taxonomic classification.</title>
        <authorList>
            <person name="Goeker M."/>
        </authorList>
    </citation>
    <scope>NUCLEOTIDE SEQUENCE [LARGE SCALE GENOMIC DNA]</scope>
    <source>
        <strain evidence="2 3">DSM 1289</strain>
    </source>
</reference>
<dbReference type="RefSeq" id="WP_209457477.1">
    <property type="nucleotide sequence ID" value="NZ_BAAACS010000016.1"/>
</dbReference>
<dbReference type="Proteomes" id="UP000767291">
    <property type="component" value="Unassembled WGS sequence"/>
</dbReference>